<dbReference type="SUPFAM" id="SSF53474">
    <property type="entry name" value="alpha/beta-Hydrolases"/>
    <property type="match status" value="1"/>
</dbReference>
<gene>
    <name evidence="27" type="ORF">HOLleu_12746</name>
</gene>
<evidence type="ECO:0000256" key="21">
    <source>
        <dbReference type="ARBA" id="ARBA00047849"/>
    </source>
</evidence>
<evidence type="ECO:0000256" key="13">
    <source>
        <dbReference type="ARBA" id="ARBA00023315"/>
    </source>
</evidence>
<comment type="catalytic activity">
    <reaction evidence="24">
        <text>1-(9Z-octadecenoyl)-sn-glycero-3-phosphate + (9Z)-octadecenoyl-CoA = 1,2-di-(9Z-octadecenoyl)-sn-glycero-3-phosphate + CoA</text>
        <dbReference type="Rhea" id="RHEA:37131"/>
        <dbReference type="ChEBI" id="CHEBI:57287"/>
        <dbReference type="ChEBI" id="CHEBI:57387"/>
        <dbReference type="ChEBI" id="CHEBI:74544"/>
        <dbReference type="ChEBI" id="CHEBI:74546"/>
    </reaction>
    <physiologicalReaction direction="left-to-right" evidence="24">
        <dbReference type="Rhea" id="RHEA:37132"/>
    </physiologicalReaction>
</comment>
<evidence type="ECO:0000256" key="25">
    <source>
        <dbReference type="SAM" id="Phobius"/>
    </source>
</evidence>
<evidence type="ECO:0000256" key="1">
    <source>
        <dbReference type="ARBA" id="ARBA00000300"/>
    </source>
</evidence>
<comment type="catalytic activity">
    <reaction evidence="2">
        <text>1-(9Z-octadecenoyl)-sn-glycero-3-phosphate + hexadecanoyl-CoA = 1-(9Z)-octadecenoyl-2-hexadecanoyl-sn-glycero-3-phosphate + CoA</text>
        <dbReference type="Rhea" id="RHEA:37143"/>
        <dbReference type="ChEBI" id="CHEBI:57287"/>
        <dbReference type="ChEBI" id="CHEBI:57379"/>
        <dbReference type="ChEBI" id="CHEBI:74544"/>
        <dbReference type="ChEBI" id="CHEBI:74551"/>
    </reaction>
    <physiologicalReaction direction="left-to-right" evidence="2">
        <dbReference type="Rhea" id="RHEA:37144"/>
    </physiologicalReaction>
</comment>
<dbReference type="AlphaFoldDB" id="A0A9Q1CBC6"/>
<sequence length="358" mass="40834">MMAEAVVNDTTCLEEHEGGWSFGWRPTSMSLLAKAEKKILSALDVPYTADYVKINEEDKIWTVKINPSNSNKTPLVLMHGFGAGLAFWILNFKALSKDRPVYAIDTLGFGRSSRRMLPYNAEDAENAFVDSIEEWRKAMNLNKMVLLGHSFGGYLAYAYGIKYPERLKHLILADPWGFPNEPEDREKMQQSMPIWVKGLAIFFMSFNPLAGIRAAGPFGPFVVRRIRKDIQYKFRDLFDDDRIMNYIYHCNAQRPASGETAFKTMSTFGAWAQRPMLDRVHLLNPHVPLDMIYGTKTWMDLSMGKKVFNIRKDSHVKTHFVKGAGHHVYADRADNFNDVVNKICKDIDSNSEDLSTAV</sequence>
<evidence type="ECO:0000256" key="20">
    <source>
        <dbReference type="ARBA" id="ARBA00047543"/>
    </source>
</evidence>
<feature type="domain" description="AB hydrolase-1" evidence="26">
    <location>
        <begin position="74"/>
        <end position="329"/>
    </location>
</feature>
<evidence type="ECO:0000313" key="28">
    <source>
        <dbReference type="Proteomes" id="UP001152320"/>
    </source>
</evidence>
<feature type="transmembrane region" description="Helical" evidence="25">
    <location>
        <begin position="194"/>
        <end position="223"/>
    </location>
</feature>
<dbReference type="PANTHER" id="PTHR42886">
    <property type="entry name" value="RE40534P-RELATED"/>
    <property type="match status" value="1"/>
</dbReference>
<evidence type="ECO:0000259" key="26">
    <source>
        <dbReference type="Pfam" id="PF00561"/>
    </source>
</evidence>
<dbReference type="GO" id="GO:0005811">
    <property type="term" value="C:lipid droplet"/>
    <property type="evidence" value="ECO:0007669"/>
    <property type="project" value="UniProtKB-SubCell"/>
</dbReference>
<evidence type="ECO:0000256" key="8">
    <source>
        <dbReference type="ARBA" id="ARBA00022677"/>
    </source>
</evidence>
<dbReference type="GO" id="GO:0006631">
    <property type="term" value="P:fatty acid metabolic process"/>
    <property type="evidence" value="ECO:0007669"/>
    <property type="project" value="UniProtKB-KW"/>
</dbReference>
<evidence type="ECO:0000256" key="17">
    <source>
        <dbReference type="ARBA" id="ARBA00042413"/>
    </source>
</evidence>
<comment type="similarity">
    <text evidence="15">Belongs to the peptidase S33 family. ABHD4/ABHD5 subfamily.</text>
</comment>
<evidence type="ECO:0000256" key="7">
    <source>
        <dbReference type="ARBA" id="ARBA00022516"/>
    </source>
</evidence>
<reference evidence="27" key="1">
    <citation type="submission" date="2021-10" db="EMBL/GenBank/DDBJ databases">
        <title>Tropical sea cucumber genome reveals ecological adaptation and Cuvierian tubules defense mechanism.</title>
        <authorList>
            <person name="Chen T."/>
        </authorList>
    </citation>
    <scope>NUCLEOTIDE SEQUENCE</scope>
    <source>
        <strain evidence="27">Nanhai2018</strain>
        <tissue evidence="27">Muscle</tissue>
    </source>
</reference>
<dbReference type="GO" id="GO:0052689">
    <property type="term" value="F:carboxylic ester hydrolase activity"/>
    <property type="evidence" value="ECO:0007669"/>
    <property type="project" value="TreeGrafter"/>
</dbReference>
<dbReference type="EC" id="2.3.1.51" evidence="5"/>
<evidence type="ECO:0000256" key="10">
    <source>
        <dbReference type="ARBA" id="ARBA00022782"/>
    </source>
</evidence>
<dbReference type="GO" id="GO:0006654">
    <property type="term" value="P:phosphatidic acid biosynthetic process"/>
    <property type="evidence" value="ECO:0007669"/>
    <property type="project" value="TreeGrafter"/>
</dbReference>
<keyword evidence="12" id="KW-0443">Lipid metabolism</keyword>
<feature type="transmembrane region" description="Helical" evidence="25">
    <location>
        <begin position="75"/>
        <end position="92"/>
    </location>
</feature>
<keyword evidence="25" id="KW-0812">Transmembrane</keyword>
<evidence type="ECO:0000256" key="14">
    <source>
        <dbReference type="ARBA" id="ARBA00036296"/>
    </source>
</evidence>
<dbReference type="GO" id="GO:0030154">
    <property type="term" value="P:cell differentiation"/>
    <property type="evidence" value="ECO:0007669"/>
    <property type="project" value="UniProtKB-KW"/>
</dbReference>
<keyword evidence="13" id="KW-0012">Acyltransferase</keyword>
<keyword evidence="25" id="KW-1133">Transmembrane helix</keyword>
<comment type="catalytic activity">
    <reaction evidence="14">
        <text>1-(9Z-octadecenoyl)-sn-glycero-3-phosphate + octadecanoyl-CoA = 1-(9Z-octadecenoyl)-2-octadecanoyl-sn-glycero-3-phosphate + CoA</text>
        <dbReference type="Rhea" id="RHEA:37147"/>
        <dbReference type="ChEBI" id="CHEBI:57287"/>
        <dbReference type="ChEBI" id="CHEBI:57394"/>
        <dbReference type="ChEBI" id="CHEBI:74544"/>
        <dbReference type="ChEBI" id="CHEBI:74552"/>
    </reaction>
    <physiologicalReaction direction="left-to-right" evidence="14">
        <dbReference type="Rhea" id="RHEA:37148"/>
    </physiologicalReaction>
</comment>
<dbReference type="PRINTS" id="PR00111">
    <property type="entry name" value="ABHYDROLASE"/>
</dbReference>
<organism evidence="27 28">
    <name type="scientific">Holothuria leucospilota</name>
    <name type="common">Black long sea cucumber</name>
    <name type="synonym">Mertensiothuria leucospilota</name>
    <dbReference type="NCBI Taxonomy" id="206669"/>
    <lineage>
        <taxon>Eukaryota</taxon>
        <taxon>Metazoa</taxon>
        <taxon>Echinodermata</taxon>
        <taxon>Eleutherozoa</taxon>
        <taxon>Echinozoa</taxon>
        <taxon>Holothuroidea</taxon>
        <taxon>Aspidochirotacea</taxon>
        <taxon>Aspidochirotida</taxon>
        <taxon>Holothuriidae</taxon>
        <taxon>Holothuria</taxon>
    </lineage>
</organism>
<comment type="subcellular location">
    <subcellularLocation>
        <location evidence="3">Cytoplasm</location>
    </subcellularLocation>
    <subcellularLocation>
        <location evidence="4">Lipid droplet</location>
    </subcellularLocation>
</comment>
<dbReference type="InterPro" id="IPR000073">
    <property type="entry name" value="AB_hydrolase_1"/>
</dbReference>
<evidence type="ECO:0000256" key="15">
    <source>
        <dbReference type="ARBA" id="ARBA00038097"/>
    </source>
</evidence>
<evidence type="ECO:0000313" key="27">
    <source>
        <dbReference type="EMBL" id="KAJ8041830.1"/>
    </source>
</evidence>
<comment type="catalytic activity">
    <reaction evidence="23">
        <text>1-(9Z-octadecenoyl)-sn-glycero-3-phosphate + (5Z,8Z,11Z,14Z)-eicosatetraenoyl-CoA = 1-(9Z)-octadecenoyl-2-(5Z,8Z,11Z,14Z)-eicosatetraenoyl-sn-glycero-3-phosphate + CoA</text>
        <dbReference type="Rhea" id="RHEA:37443"/>
        <dbReference type="ChEBI" id="CHEBI:57287"/>
        <dbReference type="ChEBI" id="CHEBI:57368"/>
        <dbReference type="ChEBI" id="CHEBI:74544"/>
        <dbReference type="ChEBI" id="CHEBI:74928"/>
    </reaction>
    <physiologicalReaction direction="left-to-right" evidence="23">
        <dbReference type="Rhea" id="RHEA:37444"/>
    </physiologicalReaction>
</comment>
<comment type="catalytic activity">
    <reaction evidence="19">
        <text>1-hexadecanoyl-sn-glycero-3-phosphate + (9Z)-octadecenoyl-CoA = 1-hexadecanoyl-2-(9Z-octadecenoyl)-sn-glycero-3-phosphate + CoA</text>
        <dbReference type="Rhea" id="RHEA:33187"/>
        <dbReference type="ChEBI" id="CHEBI:57287"/>
        <dbReference type="ChEBI" id="CHEBI:57387"/>
        <dbReference type="ChEBI" id="CHEBI:57518"/>
        <dbReference type="ChEBI" id="CHEBI:64839"/>
    </reaction>
    <physiologicalReaction direction="left-to-right" evidence="19">
        <dbReference type="Rhea" id="RHEA:33188"/>
    </physiologicalReaction>
</comment>
<keyword evidence="8" id="KW-0551">Lipid droplet</keyword>
<dbReference type="FunFam" id="3.40.50.1820:FF:000019">
    <property type="entry name" value="1-acylglycerol-3-phosphate O-acyltransferase ABHD5"/>
    <property type="match status" value="1"/>
</dbReference>
<feature type="transmembrane region" description="Helical" evidence="25">
    <location>
        <begin position="144"/>
        <end position="161"/>
    </location>
</feature>
<dbReference type="Pfam" id="PF00561">
    <property type="entry name" value="Abhydrolase_1"/>
    <property type="match status" value="1"/>
</dbReference>
<accession>A0A9Q1CBC6</accession>
<evidence type="ECO:0000256" key="19">
    <source>
        <dbReference type="ARBA" id="ARBA00047525"/>
    </source>
</evidence>
<keyword evidence="28" id="KW-1185">Reference proteome</keyword>
<evidence type="ECO:0000256" key="5">
    <source>
        <dbReference type="ARBA" id="ARBA00013211"/>
    </source>
</evidence>
<dbReference type="PANTHER" id="PTHR42886:SF29">
    <property type="entry name" value="PUMMELIG, ISOFORM A"/>
    <property type="match status" value="1"/>
</dbReference>
<evidence type="ECO:0000256" key="22">
    <source>
        <dbReference type="ARBA" id="ARBA00048632"/>
    </source>
</evidence>
<name>A0A9Q1CBC6_HOLLE</name>
<evidence type="ECO:0000256" key="23">
    <source>
        <dbReference type="ARBA" id="ARBA00048770"/>
    </source>
</evidence>
<dbReference type="GO" id="GO:0055088">
    <property type="term" value="P:lipid homeostasis"/>
    <property type="evidence" value="ECO:0007669"/>
    <property type="project" value="TreeGrafter"/>
</dbReference>
<evidence type="ECO:0000256" key="12">
    <source>
        <dbReference type="ARBA" id="ARBA00023098"/>
    </source>
</evidence>
<protein>
    <recommendedName>
        <fullName evidence="16">1-acylglycerol-3-phosphate O-acyltransferase ABHD5</fullName>
        <ecNumber evidence="5">2.3.1.51</ecNumber>
    </recommendedName>
    <alternativeName>
        <fullName evidence="17">Abhydrolase domain-containing protein 5</fullName>
    </alternativeName>
</protein>
<evidence type="ECO:0000256" key="6">
    <source>
        <dbReference type="ARBA" id="ARBA00022490"/>
    </source>
</evidence>
<evidence type="ECO:0000256" key="9">
    <source>
        <dbReference type="ARBA" id="ARBA00022679"/>
    </source>
</evidence>
<dbReference type="OrthoDB" id="7457040at2759"/>
<evidence type="ECO:0000256" key="16">
    <source>
        <dbReference type="ARBA" id="ARBA00040731"/>
    </source>
</evidence>
<keyword evidence="10" id="KW-0221">Differentiation</keyword>
<keyword evidence="7" id="KW-0444">Lipid biosynthesis</keyword>
<evidence type="ECO:0000256" key="24">
    <source>
        <dbReference type="ARBA" id="ARBA00049561"/>
    </source>
</evidence>
<keyword evidence="9" id="KW-0808">Transferase</keyword>
<dbReference type="GO" id="GO:0003841">
    <property type="term" value="F:1-acylglycerol-3-phosphate O-acyltransferase activity"/>
    <property type="evidence" value="ECO:0007669"/>
    <property type="project" value="UniProtKB-EC"/>
</dbReference>
<comment type="catalytic activity">
    <reaction evidence="22">
        <text>1-(5Z,8Z,11Z,14Z-eicosatetraenoyl)-sn-glycero-3-phosphate + (9Z)-octadecenoyl-CoA = 1-(5Z,8Z,11Z,14Z)-eicosatetraenoyl-2-(9Z)-octadecenoyl-sn-glycero-3-phosphate + CoA</text>
        <dbReference type="Rhea" id="RHEA:37455"/>
        <dbReference type="ChEBI" id="CHEBI:57287"/>
        <dbReference type="ChEBI" id="CHEBI:57387"/>
        <dbReference type="ChEBI" id="CHEBI:74938"/>
        <dbReference type="ChEBI" id="CHEBI:74941"/>
    </reaction>
    <physiologicalReaction direction="left-to-right" evidence="22">
        <dbReference type="Rhea" id="RHEA:37456"/>
    </physiologicalReaction>
</comment>
<evidence type="ECO:0000256" key="11">
    <source>
        <dbReference type="ARBA" id="ARBA00022832"/>
    </source>
</evidence>
<keyword evidence="6" id="KW-0963">Cytoplasm</keyword>
<dbReference type="Proteomes" id="UP001152320">
    <property type="component" value="Chromosome 5"/>
</dbReference>
<comment type="function">
    <text evidence="18">Coenzyme A-dependent lysophosphatidic acid acyltransferase that catalyzes the transfer of an acyl group on a lysophosphatidic acid. Functions preferentially with 1-oleoyl-lysophosphatidic acid followed by 1-palmitoyl-lysophosphatidic acid, 1-stearoyl-lysophosphatidic acid and 1-arachidonoyl-lysophosphatidic acid as lipid acceptor. Functions preferentially with arachidonoyl-CoA followed by oleoyl-CoA as acyl group donors. Functions in phosphatidic acid biosynthesis. May regulate the cellular storage of triacylglycerol through activation of the phospholipase PNPLA2. Involved in keratinocyte differentiation. Regulates lipid droplet fusion.</text>
</comment>
<dbReference type="GO" id="GO:0005739">
    <property type="term" value="C:mitochondrion"/>
    <property type="evidence" value="ECO:0007669"/>
    <property type="project" value="TreeGrafter"/>
</dbReference>
<evidence type="ECO:0000256" key="2">
    <source>
        <dbReference type="ARBA" id="ARBA00000816"/>
    </source>
</evidence>
<keyword evidence="25" id="KW-0472">Membrane</keyword>
<evidence type="ECO:0000256" key="4">
    <source>
        <dbReference type="ARBA" id="ARBA00004502"/>
    </source>
</evidence>
<comment type="catalytic activity">
    <reaction evidence="21">
        <text>eicosanoyl-CoA + 1-(9Z-octadecenoyl)-sn-glycero-3-phosphate = 1-(9Z)-octadecenoyl-2-eicosanoyl-sn-glycero-3-phosphate + CoA</text>
        <dbReference type="Rhea" id="RHEA:37451"/>
        <dbReference type="ChEBI" id="CHEBI:57287"/>
        <dbReference type="ChEBI" id="CHEBI:57380"/>
        <dbReference type="ChEBI" id="CHEBI:74544"/>
        <dbReference type="ChEBI" id="CHEBI:74937"/>
    </reaction>
    <physiologicalReaction direction="left-to-right" evidence="21">
        <dbReference type="Rhea" id="RHEA:37452"/>
    </physiologicalReaction>
</comment>
<comment type="catalytic activity">
    <reaction evidence="20">
        <text>1-octadecanoyl-sn-glycero-3-phosphate + (9Z)-octadecenoyl-CoA = 1-octadecanoyl-2-(9Z-octadecenoyl)-sn-glycero-3-phosphate + CoA</text>
        <dbReference type="Rhea" id="RHEA:37163"/>
        <dbReference type="ChEBI" id="CHEBI:57287"/>
        <dbReference type="ChEBI" id="CHEBI:57387"/>
        <dbReference type="ChEBI" id="CHEBI:74560"/>
        <dbReference type="ChEBI" id="CHEBI:74565"/>
    </reaction>
    <physiologicalReaction direction="left-to-right" evidence="20">
        <dbReference type="Rhea" id="RHEA:37164"/>
    </physiologicalReaction>
</comment>
<comment type="caution">
    <text evidence="27">The sequence shown here is derived from an EMBL/GenBank/DDBJ whole genome shotgun (WGS) entry which is preliminary data.</text>
</comment>
<dbReference type="EMBL" id="JAIZAY010000005">
    <property type="protein sequence ID" value="KAJ8041830.1"/>
    <property type="molecule type" value="Genomic_DNA"/>
</dbReference>
<comment type="catalytic activity">
    <reaction evidence="1">
        <text>a 1-acyl-sn-glycero-3-phosphate + an acyl-CoA = a 1,2-diacyl-sn-glycero-3-phosphate + CoA</text>
        <dbReference type="Rhea" id="RHEA:19709"/>
        <dbReference type="ChEBI" id="CHEBI:57287"/>
        <dbReference type="ChEBI" id="CHEBI:57970"/>
        <dbReference type="ChEBI" id="CHEBI:58342"/>
        <dbReference type="ChEBI" id="CHEBI:58608"/>
        <dbReference type="EC" id="2.3.1.51"/>
    </reaction>
    <physiologicalReaction direction="left-to-right" evidence="1">
        <dbReference type="Rhea" id="RHEA:19710"/>
    </physiologicalReaction>
</comment>
<evidence type="ECO:0000256" key="3">
    <source>
        <dbReference type="ARBA" id="ARBA00004496"/>
    </source>
</evidence>
<keyword evidence="11" id="KW-0276">Fatty acid metabolism</keyword>
<proteinExistence type="inferred from homology"/>
<dbReference type="Gene3D" id="3.40.50.1820">
    <property type="entry name" value="alpha/beta hydrolase"/>
    <property type="match status" value="1"/>
</dbReference>
<evidence type="ECO:0000256" key="18">
    <source>
        <dbReference type="ARBA" id="ARBA00045357"/>
    </source>
</evidence>
<dbReference type="InterPro" id="IPR029058">
    <property type="entry name" value="AB_hydrolase_fold"/>
</dbReference>